<dbReference type="Proteomes" id="UP000315496">
    <property type="component" value="Chromosome 4"/>
</dbReference>
<dbReference type="CDD" id="cd23799">
    <property type="entry name" value="UBCc_UBE2J"/>
    <property type="match status" value="1"/>
</dbReference>
<dbReference type="FunFam" id="3.10.110.10:FF:000109">
    <property type="entry name" value="Ubiquitin-conjugating enzyme E2 J2-like"/>
    <property type="match status" value="1"/>
</dbReference>
<sequence length="446" mass="49107">MSSSAVKRILLELKQIADEHEPYFRVYPVGENVHEVHFTFLGPPATAYENGLYHGLIILPQDYPSRPPQVRFCNPSGRFETHKAICTTFTDFHPETWNPTWGIRNIVVGLRSLFDEETPGSLGSILAAPEVREKYAIESHGFICKVCGCNHKDLVGQLSEIRVEKESPSSINFPSMIPSLDKTTSNSQAKTGGDGSRSSEGSALPPGVSSTFGSNIMMVTDTSIDEAHVTPKEEDSAIAACSVLRSRSDTFHSSSSRRNVFTVVEDKDRESSSPVYQGTDVQGEQAYMTANCDLELPGKPIRFITDSCANQQASDHEDDVDELRKCSNSVSRDHLAMSLSPSQEEGDSVADHLADIDEAAENATLQTAGTLSHTTGRFTEQSDLEALATEAEERLFAFLLGTQQNVDEPHASYESVRVRIRGPQLSSECVGILQRHRERVNRQARD</sequence>
<keyword evidence="4" id="KW-1185">Reference proteome</keyword>
<comment type="caution">
    <text evidence="3">The sequence shown here is derived from an EMBL/GenBank/DDBJ whole genome shotgun (WGS) entry which is preliminary data.</text>
</comment>
<dbReference type="Gene3D" id="3.10.110.10">
    <property type="entry name" value="Ubiquitin Conjugating Enzyme"/>
    <property type="match status" value="1"/>
</dbReference>
<evidence type="ECO:0000256" key="1">
    <source>
        <dbReference type="SAM" id="MobiDB-lite"/>
    </source>
</evidence>
<dbReference type="SMART" id="SM00212">
    <property type="entry name" value="UBCc"/>
    <property type="match status" value="1"/>
</dbReference>
<dbReference type="InterPro" id="IPR000608">
    <property type="entry name" value="UBC"/>
</dbReference>
<dbReference type="Pfam" id="PF00179">
    <property type="entry name" value="UQ_con"/>
    <property type="match status" value="1"/>
</dbReference>
<feature type="compositionally biased region" description="Polar residues" evidence="1">
    <location>
        <begin position="181"/>
        <end position="201"/>
    </location>
</feature>
<feature type="domain" description="UBC core" evidence="2">
    <location>
        <begin position="4"/>
        <end position="155"/>
    </location>
</feature>
<dbReference type="VEuPathDB" id="GiardiaDB:GMRT_10610"/>
<gene>
    <name evidence="3" type="ORF">GMRT_10610</name>
</gene>
<dbReference type="AlphaFoldDB" id="A0A4Z1T320"/>
<evidence type="ECO:0000313" key="3">
    <source>
        <dbReference type="EMBL" id="TNJ26811.1"/>
    </source>
</evidence>
<reference evidence="3 4" key="1">
    <citation type="submission" date="2019-05" db="EMBL/GenBank/DDBJ databases">
        <title>The compact genome of Giardia muris reveals important steps in the evolution of intestinal protozoan parasites.</title>
        <authorList>
            <person name="Xu F."/>
            <person name="Jimenez-Gonzalez A."/>
            <person name="Einarsson E."/>
            <person name="Astvaldsson A."/>
            <person name="Peirasmaki D."/>
            <person name="Eckmann L."/>
            <person name="Andersson J.O."/>
            <person name="Svard S.G."/>
            <person name="Jerlstrom-Hultqvist J."/>
        </authorList>
    </citation>
    <scope>NUCLEOTIDE SEQUENCE [LARGE SCALE GENOMIC DNA]</scope>
    <source>
        <strain evidence="3 4">Roberts-Thomson</strain>
    </source>
</reference>
<protein>
    <submittedName>
        <fullName evidence="3">Ubiquitin-conjugating enzyme E2</fullName>
    </submittedName>
</protein>
<dbReference type="PANTHER" id="PTHR24067">
    <property type="entry name" value="UBIQUITIN-CONJUGATING ENZYME E2"/>
    <property type="match status" value="1"/>
</dbReference>
<accession>A0A4Z1T320</accession>
<dbReference type="EMBL" id="VDLU01000004">
    <property type="protein sequence ID" value="TNJ26811.1"/>
    <property type="molecule type" value="Genomic_DNA"/>
</dbReference>
<dbReference type="InterPro" id="IPR050113">
    <property type="entry name" value="Ub_conjugating_enzyme"/>
</dbReference>
<feature type="region of interest" description="Disordered" evidence="1">
    <location>
        <begin position="167"/>
        <end position="214"/>
    </location>
</feature>
<dbReference type="PROSITE" id="PS50127">
    <property type="entry name" value="UBC_2"/>
    <property type="match status" value="1"/>
</dbReference>
<dbReference type="SUPFAM" id="SSF54495">
    <property type="entry name" value="UBC-like"/>
    <property type="match status" value="1"/>
</dbReference>
<dbReference type="OrthoDB" id="1158011at2759"/>
<proteinExistence type="predicted"/>
<evidence type="ECO:0000259" key="2">
    <source>
        <dbReference type="PROSITE" id="PS50127"/>
    </source>
</evidence>
<dbReference type="InterPro" id="IPR016135">
    <property type="entry name" value="UBQ-conjugating_enzyme/RWD"/>
</dbReference>
<name>A0A4Z1T320_GIAMU</name>
<evidence type="ECO:0000313" key="4">
    <source>
        <dbReference type="Proteomes" id="UP000315496"/>
    </source>
</evidence>
<organism evidence="3 4">
    <name type="scientific">Giardia muris</name>
    <dbReference type="NCBI Taxonomy" id="5742"/>
    <lineage>
        <taxon>Eukaryota</taxon>
        <taxon>Metamonada</taxon>
        <taxon>Diplomonadida</taxon>
        <taxon>Hexamitidae</taxon>
        <taxon>Giardiinae</taxon>
        <taxon>Giardia</taxon>
    </lineage>
</organism>